<dbReference type="GO" id="GO:0090522">
    <property type="term" value="P:vesicle tethering involved in exocytosis"/>
    <property type="evidence" value="ECO:0007669"/>
    <property type="project" value="UniProtKB-UniRule"/>
</dbReference>
<dbReference type="Pfam" id="PF04048">
    <property type="entry name" value="Sec8_N"/>
    <property type="match status" value="1"/>
</dbReference>
<dbReference type="PANTHER" id="PTHR14146">
    <property type="entry name" value="EXOCYST COMPLEX COMPONENT 4"/>
    <property type="match status" value="1"/>
</dbReference>
<evidence type="ECO:0000256" key="2">
    <source>
        <dbReference type="ARBA" id="ARBA00022448"/>
    </source>
</evidence>
<dbReference type="InterPro" id="IPR039682">
    <property type="entry name" value="Sec8/EXOC4"/>
</dbReference>
<feature type="domain" description="Exocyst complex component Sec8 N-terminal" evidence="8">
    <location>
        <begin position="34"/>
        <end position="149"/>
    </location>
</feature>
<keyword evidence="11" id="KW-1185">Reference proteome</keyword>
<reference evidence="10" key="1">
    <citation type="submission" date="2021-03" db="EMBL/GenBank/DDBJ databases">
        <title>Chromosome level genome of the anhydrobiotic midge Polypedilum vanderplanki.</title>
        <authorList>
            <person name="Yoshida Y."/>
            <person name="Kikawada T."/>
            <person name="Gusev O."/>
        </authorList>
    </citation>
    <scope>NUCLEOTIDE SEQUENCE</scope>
    <source>
        <strain evidence="10">NIAS01</strain>
        <tissue evidence="10">Whole body or cell culture</tissue>
    </source>
</reference>
<dbReference type="Proteomes" id="UP001107558">
    <property type="component" value="Chromosome 1"/>
</dbReference>
<dbReference type="InterPro" id="IPR048630">
    <property type="entry name" value="Sec8_M"/>
</dbReference>
<gene>
    <name evidence="10" type="ORF">PVAND_010432</name>
</gene>
<evidence type="ECO:0000256" key="7">
    <source>
        <dbReference type="SAM" id="MobiDB-lite"/>
    </source>
</evidence>
<dbReference type="AlphaFoldDB" id="A0A9J6CG74"/>
<evidence type="ECO:0000259" key="8">
    <source>
        <dbReference type="Pfam" id="PF04048"/>
    </source>
</evidence>
<evidence type="ECO:0000256" key="3">
    <source>
        <dbReference type="ARBA" id="ARBA00022483"/>
    </source>
</evidence>
<comment type="similarity">
    <text evidence="1 5">Belongs to the SEC8 family.</text>
</comment>
<evidence type="ECO:0000313" key="11">
    <source>
        <dbReference type="Proteomes" id="UP001107558"/>
    </source>
</evidence>
<evidence type="ECO:0000256" key="6">
    <source>
        <dbReference type="SAM" id="Coils"/>
    </source>
</evidence>
<name>A0A9J6CG74_POLVA</name>
<accession>A0A9J6CG74</accession>
<keyword evidence="2 5" id="KW-0813">Transport</keyword>
<evidence type="ECO:0000313" key="10">
    <source>
        <dbReference type="EMBL" id="KAG5680957.1"/>
    </source>
</evidence>
<comment type="function">
    <text evidence="5">Component of the exocyst complex involved in the docking of exocytic vesicles with fusion sites on the plasma membrane.</text>
</comment>
<dbReference type="OrthoDB" id="272977at2759"/>
<proteinExistence type="inferred from homology"/>
<feature type="domain" description="Exocyst complex component Sec8 middle helical bundle" evidence="9">
    <location>
        <begin position="288"/>
        <end position="477"/>
    </location>
</feature>
<dbReference type="Pfam" id="PF20652">
    <property type="entry name" value="Sec8_C"/>
    <property type="match status" value="1"/>
</dbReference>
<organism evidence="10 11">
    <name type="scientific">Polypedilum vanderplanki</name>
    <name type="common">Sleeping chironomid midge</name>
    <dbReference type="NCBI Taxonomy" id="319348"/>
    <lineage>
        <taxon>Eukaryota</taxon>
        <taxon>Metazoa</taxon>
        <taxon>Ecdysozoa</taxon>
        <taxon>Arthropoda</taxon>
        <taxon>Hexapoda</taxon>
        <taxon>Insecta</taxon>
        <taxon>Pterygota</taxon>
        <taxon>Neoptera</taxon>
        <taxon>Endopterygota</taxon>
        <taxon>Diptera</taxon>
        <taxon>Nematocera</taxon>
        <taxon>Chironomoidea</taxon>
        <taxon>Chironomidae</taxon>
        <taxon>Chironominae</taxon>
        <taxon>Polypedilum</taxon>
        <taxon>Polypedilum</taxon>
    </lineage>
</organism>
<evidence type="ECO:0000256" key="1">
    <source>
        <dbReference type="ARBA" id="ARBA00010470"/>
    </source>
</evidence>
<dbReference type="InterPro" id="IPR007191">
    <property type="entry name" value="Sec8_exocyst_N"/>
</dbReference>
<keyword evidence="3 5" id="KW-0268">Exocytosis</keyword>
<dbReference type="GO" id="GO:0000145">
    <property type="term" value="C:exocyst"/>
    <property type="evidence" value="ECO:0007669"/>
    <property type="project" value="UniProtKB-UniRule"/>
</dbReference>
<dbReference type="GO" id="GO:0007268">
    <property type="term" value="P:chemical synaptic transmission"/>
    <property type="evidence" value="ECO:0007669"/>
    <property type="project" value="TreeGrafter"/>
</dbReference>
<evidence type="ECO:0000256" key="5">
    <source>
        <dbReference type="RuleBase" id="RU367079"/>
    </source>
</evidence>
<dbReference type="EMBL" id="JADBJN010000001">
    <property type="protein sequence ID" value="KAG5680957.1"/>
    <property type="molecule type" value="Genomic_DNA"/>
</dbReference>
<dbReference type="GO" id="GO:0032584">
    <property type="term" value="C:growth cone membrane"/>
    <property type="evidence" value="ECO:0007669"/>
    <property type="project" value="TreeGrafter"/>
</dbReference>
<keyword evidence="6" id="KW-0175">Coiled coil</keyword>
<dbReference type="GO" id="GO:0045202">
    <property type="term" value="C:synapse"/>
    <property type="evidence" value="ECO:0007669"/>
    <property type="project" value="TreeGrafter"/>
</dbReference>
<protein>
    <recommendedName>
        <fullName evidence="5">Exocyst complex component Sec8</fullName>
    </recommendedName>
</protein>
<sequence length="1009" mass="116297">MSRYPEQYSPTPRKPPRGKYARDAYSTSSSSNLLMSVIKTLDASENNEEREREKLKIEKEFKKSDKRLAELVGAHDSELTQTMQLFSKISTEVDFSRDKIRTVRENLQTCKQLLRCRREELKKLYTDAVKNKHVMQYLDHINELRNVNSTKFNASLQRRHYLKATKMLMNAIEISENQLKDVEGLEDLRQDFENKKVHLYTKLVEEMNKHIYHSSTTEVLTNFQRNNSARISSNHIQAPFQRNTMRKSADRIEANNKAKKALQEINQNGYVDHDLEIIDDISLLDPDINSTYFIGIIVECFALLHKVPDSVETMKVQMQFELLAIVEKTTSYILDLRQRTTGGPKSLLENGETNGLLNDVPFLELLDLLFKQFQLIAEAHQLTLKNYNNVIKRYQANVKPYDLTDFWGQVQAVLQLLLTDYLDIQNTGDDELRISFPEQQVNINTFFSRRKNISKKTLFRFDKSSHTTDIVSSNTLEIEHRGHVRNLSTVSSSSAKDIITSISSKKRREKLFVCKPDPSLIRKIFIPMLAYIHTIESNANMKKNGQVSSLHDFLTTYVKESYLSRGHNRNLSMTIESLSKSQDAWKAIISAEEMKKLGVSRPLLQSCRVVENLIVETKNLIQDLPLYHEDLLKNVCALLNTYRETCQAAYRGIVQPETEDKRIYSVTWLKDEDISRFLKTLPNYLDLKTANAKSRRGKLKNEMSEEDSPTQIQQRNIREAEMLTSNLGDGGISQHEILSDIGVLKELAILQESMEWFAYRINEFANDLRKPITCTSKNANVSTLPTELTQPIIIRDGTIKVLTNLALGFDELANTCLLVLHLEVRVQCFHYLRSNSSDKFKDNNPNKNNTLEPDTKVLKLTKVLSDLDEAFSSTLHPRKTKYIFEGLAHLVARILIMTSNSMESLDNHSIQQMIRNSLALQQTLSSITAQREQFLDHARNYYEMLYKEPDDILKDITEKGPKYSELQYLQALKLICQGRVNENGENLLTIYQQKLNHILGTKQPSGIQV</sequence>
<dbReference type="GO" id="GO:0006612">
    <property type="term" value="P:protein targeting to membrane"/>
    <property type="evidence" value="ECO:0007669"/>
    <property type="project" value="UniProtKB-UniRule"/>
</dbReference>
<keyword evidence="4 5" id="KW-0653">Protein transport</keyword>
<comment type="caution">
    <text evidence="10">The sequence shown here is derived from an EMBL/GenBank/DDBJ whole genome shotgun (WGS) entry which is preliminary data.</text>
</comment>
<dbReference type="GO" id="GO:0006904">
    <property type="term" value="P:vesicle docking involved in exocytosis"/>
    <property type="evidence" value="ECO:0007669"/>
    <property type="project" value="InterPro"/>
</dbReference>
<evidence type="ECO:0000259" key="9">
    <source>
        <dbReference type="Pfam" id="PF20652"/>
    </source>
</evidence>
<dbReference type="GO" id="GO:0006893">
    <property type="term" value="P:Golgi to plasma membrane transport"/>
    <property type="evidence" value="ECO:0007669"/>
    <property type="project" value="TreeGrafter"/>
</dbReference>
<dbReference type="GO" id="GO:0015031">
    <property type="term" value="P:protein transport"/>
    <property type="evidence" value="ECO:0007669"/>
    <property type="project" value="UniProtKB-KW"/>
</dbReference>
<feature type="region of interest" description="Disordered" evidence="7">
    <location>
        <begin position="1"/>
        <end position="29"/>
    </location>
</feature>
<evidence type="ECO:0000256" key="4">
    <source>
        <dbReference type="ARBA" id="ARBA00022927"/>
    </source>
</evidence>
<dbReference type="PANTHER" id="PTHR14146:SF0">
    <property type="entry name" value="EXOCYST COMPLEX COMPONENT 4"/>
    <property type="match status" value="1"/>
</dbReference>
<feature type="coiled-coil region" evidence="6">
    <location>
        <begin position="38"/>
        <end position="65"/>
    </location>
</feature>